<evidence type="ECO:0000313" key="1">
    <source>
        <dbReference type="EMBL" id="SVA12744.1"/>
    </source>
</evidence>
<dbReference type="AlphaFoldDB" id="A0A381TAL4"/>
<name>A0A381TAL4_9ZZZZ</name>
<protein>
    <submittedName>
        <fullName evidence="1">Uncharacterized protein</fullName>
    </submittedName>
</protein>
<proteinExistence type="predicted"/>
<sequence length="55" mass="6705">MHFKTWKELDKFVMKEEIKKYKVQGQSAGGNMLQYTSVLWEDFMAKHFKRYRDNG</sequence>
<dbReference type="EMBL" id="UINC01004223">
    <property type="protein sequence ID" value="SVA12744.1"/>
    <property type="molecule type" value="Genomic_DNA"/>
</dbReference>
<organism evidence="1">
    <name type="scientific">marine metagenome</name>
    <dbReference type="NCBI Taxonomy" id="408172"/>
    <lineage>
        <taxon>unclassified sequences</taxon>
        <taxon>metagenomes</taxon>
        <taxon>ecological metagenomes</taxon>
    </lineage>
</organism>
<accession>A0A381TAL4</accession>
<gene>
    <name evidence="1" type="ORF">METZ01_LOCUS65598</name>
</gene>
<reference evidence="1" key="1">
    <citation type="submission" date="2018-05" db="EMBL/GenBank/DDBJ databases">
        <authorList>
            <person name="Lanie J.A."/>
            <person name="Ng W.-L."/>
            <person name="Kazmierczak K.M."/>
            <person name="Andrzejewski T.M."/>
            <person name="Davidsen T.M."/>
            <person name="Wayne K.J."/>
            <person name="Tettelin H."/>
            <person name="Glass J.I."/>
            <person name="Rusch D."/>
            <person name="Podicherti R."/>
            <person name="Tsui H.-C.T."/>
            <person name="Winkler M.E."/>
        </authorList>
    </citation>
    <scope>NUCLEOTIDE SEQUENCE</scope>
</reference>